<reference evidence="1" key="2">
    <citation type="journal article" date="2007" name="Science">
        <title>Draft genome sequence of the sexually transmitted pathogen Trichomonas vaginalis.</title>
        <authorList>
            <person name="Carlton J.M."/>
            <person name="Hirt R.P."/>
            <person name="Silva J.C."/>
            <person name="Delcher A.L."/>
            <person name="Schatz M."/>
            <person name="Zhao Q."/>
            <person name="Wortman J.R."/>
            <person name="Bidwell S.L."/>
            <person name="Alsmark U.C.M."/>
            <person name="Besteiro S."/>
            <person name="Sicheritz-Ponten T."/>
            <person name="Noel C.J."/>
            <person name="Dacks J.B."/>
            <person name="Foster P.G."/>
            <person name="Simillion C."/>
            <person name="Van de Peer Y."/>
            <person name="Miranda-Saavedra D."/>
            <person name="Barton G.J."/>
            <person name="Westrop G.D."/>
            <person name="Mueller S."/>
            <person name="Dessi D."/>
            <person name="Fiori P.L."/>
            <person name="Ren Q."/>
            <person name="Paulsen I."/>
            <person name="Zhang H."/>
            <person name="Bastida-Corcuera F.D."/>
            <person name="Simoes-Barbosa A."/>
            <person name="Brown M.T."/>
            <person name="Hayes R.D."/>
            <person name="Mukherjee M."/>
            <person name="Okumura C.Y."/>
            <person name="Schneider R."/>
            <person name="Smith A.J."/>
            <person name="Vanacova S."/>
            <person name="Villalvazo M."/>
            <person name="Haas B.J."/>
            <person name="Pertea M."/>
            <person name="Feldblyum T.V."/>
            <person name="Utterback T.R."/>
            <person name="Shu C.L."/>
            <person name="Osoegawa K."/>
            <person name="de Jong P.J."/>
            <person name="Hrdy I."/>
            <person name="Horvathova L."/>
            <person name="Zubacova Z."/>
            <person name="Dolezal P."/>
            <person name="Malik S.B."/>
            <person name="Logsdon J.M. Jr."/>
            <person name="Henze K."/>
            <person name="Gupta A."/>
            <person name="Wang C.C."/>
            <person name="Dunne R.L."/>
            <person name="Upcroft J.A."/>
            <person name="Upcroft P."/>
            <person name="White O."/>
            <person name="Salzberg S.L."/>
            <person name="Tang P."/>
            <person name="Chiu C.-H."/>
            <person name="Lee Y.-S."/>
            <person name="Embley T.M."/>
            <person name="Coombs G.H."/>
            <person name="Mottram J.C."/>
            <person name="Tachezy J."/>
            <person name="Fraser-Liggett C.M."/>
            <person name="Johnson P.J."/>
        </authorList>
    </citation>
    <scope>NUCLEOTIDE SEQUENCE [LARGE SCALE GENOMIC DNA]</scope>
    <source>
        <strain evidence="1">G3</strain>
    </source>
</reference>
<dbReference type="VEuPathDB" id="TrichDB:TVAGG3_0952650"/>
<organism evidence="1 2">
    <name type="scientific">Trichomonas vaginalis (strain ATCC PRA-98 / G3)</name>
    <dbReference type="NCBI Taxonomy" id="412133"/>
    <lineage>
        <taxon>Eukaryota</taxon>
        <taxon>Metamonada</taxon>
        <taxon>Parabasalia</taxon>
        <taxon>Trichomonadida</taxon>
        <taxon>Trichomonadidae</taxon>
        <taxon>Trichomonas</taxon>
    </lineage>
</organism>
<keyword evidence="2" id="KW-1185">Reference proteome</keyword>
<dbReference type="Proteomes" id="UP000001542">
    <property type="component" value="Unassembled WGS sequence"/>
</dbReference>
<evidence type="ECO:0000313" key="1">
    <source>
        <dbReference type="EMBL" id="EAX97004.1"/>
    </source>
</evidence>
<proteinExistence type="predicted"/>
<dbReference type="EMBL" id="DS113734">
    <property type="protein sequence ID" value="EAX97004.1"/>
    <property type="molecule type" value="Genomic_DNA"/>
</dbReference>
<dbReference type="RefSeq" id="XP_001309934.1">
    <property type="nucleotide sequence ID" value="XM_001309933.1"/>
</dbReference>
<dbReference type="VEuPathDB" id="TrichDB:TVAG_440200"/>
<accession>A2FDM3</accession>
<name>A2FDM3_TRIV3</name>
<gene>
    <name evidence="1" type="ORF">TVAG_440200</name>
</gene>
<dbReference type="KEGG" id="tva:4754781"/>
<dbReference type="OrthoDB" id="10260963at2759"/>
<protein>
    <submittedName>
        <fullName evidence="1">Uncharacterized protein</fullName>
    </submittedName>
</protein>
<sequence>MPAPAKVAPAQCTKCQCPVTSLFNKAHLKSYACTFGAGYISGICGELFTLAQGKKLTAANITAPQFRDLCAISGVQQVAKELSKNTILLVPGAAAWAKKHPFLFGASTGVPMWALTRLFGTPLQNSRKKGVKPFQGYKDSFLDQAVYHTVKNGLDQVSADVINPMIVPKVNGFWPKRAVEGVVSGIVGAGCYVLTWPYKLWLSKQTLPQAVALCNKNFSKVFIKKVSYTVVRPPLVKALN</sequence>
<reference evidence="1" key="1">
    <citation type="submission" date="2006-10" db="EMBL/GenBank/DDBJ databases">
        <authorList>
            <person name="Amadeo P."/>
            <person name="Zhao Q."/>
            <person name="Wortman J."/>
            <person name="Fraser-Liggett C."/>
            <person name="Carlton J."/>
        </authorList>
    </citation>
    <scope>NUCLEOTIDE SEQUENCE</scope>
    <source>
        <strain evidence="1">G3</strain>
    </source>
</reference>
<dbReference type="InParanoid" id="A2FDM3"/>
<evidence type="ECO:0000313" key="2">
    <source>
        <dbReference type="Proteomes" id="UP000001542"/>
    </source>
</evidence>
<dbReference type="AlphaFoldDB" id="A2FDM3"/>